<name>A0A1V9YBW8_ACHHY</name>
<dbReference type="AlphaFoldDB" id="A0A1V9YBW8"/>
<gene>
    <name evidence="2" type="ORF">ACHHYP_14954</name>
</gene>
<feature type="compositionally biased region" description="Polar residues" evidence="1">
    <location>
        <begin position="1"/>
        <end position="10"/>
    </location>
</feature>
<dbReference type="EMBL" id="JNBR01002254">
    <property type="protein sequence ID" value="OQR83220.1"/>
    <property type="molecule type" value="Genomic_DNA"/>
</dbReference>
<protein>
    <submittedName>
        <fullName evidence="2">Uncharacterized protein</fullName>
    </submittedName>
</protein>
<evidence type="ECO:0000256" key="1">
    <source>
        <dbReference type="SAM" id="MobiDB-lite"/>
    </source>
</evidence>
<proteinExistence type="predicted"/>
<reference evidence="2 3" key="1">
    <citation type="journal article" date="2014" name="Genome Biol. Evol.">
        <title>The secreted proteins of Achlya hypogyna and Thraustotheca clavata identify the ancestral oomycete secretome and reveal gene acquisitions by horizontal gene transfer.</title>
        <authorList>
            <person name="Misner I."/>
            <person name="Blouin N."/>
            <person name="Leonard G."/>
            <person name="Richards T.A."/>
            <person name="Lane C.E."/>
        </authorList>
    </citation>
    <scope>NUCLEOTIDE SEQUENCE [LARGE SCALE GENOMIC DNA]</scope>
    <source>
        <strain evidence="2 3">ATCC 48635</strain>
    </source>
</reference>
<dbReference type="Proteomes" id="UP000243579">
    <property type="component" value="Unassembled WGS sequence"/>
</dbReference>
<comment type="caution">
    <text evidence="2">The sequence shown here is derived from an EMBL/GenBank/DDBJ whole genome shotgun (WGS) entry which is preliminary data.</text>
</comment>
<organism evidence="2 3">
    <name type="scientific">Achlya hypogyna</name>
    <name type="common">Oomycete</name>
    <name type="synonym">Protoachlya hypogyna</name>
    <dbReference type="NCBI Taxonomy" id="1202772"/>
    <lineage>
        <taxon>Eukaryota</taxon>
        <taxon>Sar</taxon>
        <taxon>Stramenopiles</taxon>
        <taxon>Oomycota</taxon>
        <taxon>Saprolegniomycetes</taxon>
        <taxon>Saprolegniales</taxon>
        <taxon>Achlyaceae</taxon>
        <taxon>Achlya</taxon>
    </lineage>
</organism>
<feature type="region of interest" description="Disordered" evidence="1">
    <location>
        <begin position="1"/>
        <end position="67"/>
    </location>
</feature>
<evidence type="ECO:0000313" key="3">
    <source>
        <dbReference type="Proteomes" id="UP000243579"/>
    </source>
</evidence>
<keyword evidence="3" id="KW-1185">Reference proteome</keyword>
<accession>A0A1V9YBW8</accession>
<evidence type="ECO:0000313" key="2">
    <source>
        <dbReference type="EMBL" id="OQR83220.1"/>
    </source>
</evidence>
<sequence>MQPDTDSTIVAGSPACIDLSLDDDDATGSEDDSDTAMVDLIDLTSDGEEPPPEPSPTNPPRPRRRIRERTPLATLAVDGDELLLALSLFKATHGHVAIPLDFLVPADANWPKTLMGVELGKLVDSLRIDSSQLPRQVHQHLVTLGVLVC</sequence>
<feature type="compositionally biased region" description="Acidic residues" evidence="1">
    <location>
        <begin position="20"/>
        <end position="34"/>
    </location>
</feature>